<dbReference type="Pfam" id="PF13673">
    <property type="entry name" value="Acetyltransf_10"/>
    <property type="match status" value="1"/>
</dbReference>
<protein>
    <submittedName>
        <fullName evidence="2">Acetyltransferase</fullName>
    </submittedName>
    <submittedName>
        <fullName evidence="3">ElaA protein</fullName>
    </submittedName>
</protein>
<dbReference type="SUPFAM" id="SSF55729">
    <property type="entry name" value="Acyl-CoA N-acyltransferases (Nat)"/>
    <property type="match status" value="1"/>
</dbReference>
<evidence type="ECO:0000313" key="5">
    <source>
        <dbReference type="Proteomes" id="UP000315353"/>
    </source>
</evidence>
<evidence type="ECO:0000313" key="3">
    <source>
        <dbReference type="EMBL" id="GEB96913.1"/>
    </source>
</evidence>
<dbReference type="RefSeq" id="WP_075730619.1">
    <property type="nucleotide sequence ID" value="NZ_BJNB01000004.1"/>
</dbReference>
<dbReference type="Gene3D" id="3.40.630.30">
    <property type="match status" value="1"/>
</dbReference>
<dbReference type="Proteomes" id="UP000315353">
    <property type="component" value="Unassembled WGS sequence"/>
</dbReference>
<reference evidence="3 5" key="2">
    <citation type="submission" date="2019-06" db="EMBL/GenBank/DDBJ databases">
        <title>Whole genome shotgun sequence of Corynebacterium flavescens NBRC 14136.</title>
        <authorList>
            <person name="Hosoyama A."/>
            <person name="Uohara A."/>
            <person name="Ohji S."/>
            <person name="Ichikawa N."/>
        </authorList>
    </citation>
    <scope>NUCLEOTIDE SEQUENCE [LARGE SCALE GENOMIC DNA]</scope>
    <source>
        <strain evidence="3 5">NBRC 14136</strain>
    </source>
</reference>
<gene>
    <name evidence="3" type="ORF">CFL01nite_04080</name>
    <name evidence="2" type="ORF">CFLV_11385</name>
</gene>
<dbReference type="PROSITE" id="PS51186">
    <property type="entry name" value="GNAT"/>
    <property type="match status" value="1"/>
</dbReference>
<dbReference type="InterPro" id="IPR016181">
    <property type="entry name" value="Acyl_CoA_acyltransferase"/>
</dbReference>
<dbReference type="AlphaFoldDB" id="A0A1L7CPB7"/>
<dbReference type="STRING" id="28028.CFLV_11385"/>
<dbReference type="CDD" id="cd04301">
    <property type="entry name" value="NAT_SF"/>
    <property type="match status" value="1"/>
</dbReference>
<feature type="domain" description="N-acetyltransferase" evidence="1">
    <location>
        <begin position="8"/>
        <end position="155"/>
    </location>
</feature>
<keyword evidence="4" id="KW-1185">Reference proteome</keyword>
<dbReference type="EMBL" id="BJNB01000004">
    <property type="protein sequence ID" value="GEB96913.1"/>
    <property type="molecule type" value="Genomic_DNA"/>
</dbReference>
<dbReference type="GeneID" id="82881280"/>
<dbReference type="InterPro" id="IPR000182">
    <property type="entry name" value="GNAT_dom"/>
</dbReference>
<reference evidence="2 4" key="1">
    <citation type="submission" date="2014-08" db="EMBL/GenBank/DDBJ databases">
        <title>Complete genome sequence of Corynebacterium flavescens OJ8(T)(=DSM 20296(T)), isolated from cheese.</title>
        <authorList>
            <person name="Ruckert C."/>
            <person name="Albersmeier A."/>
            <person name="Winkler A."/>
            <person name="Kalinowski J."/>
        </authorList>
    </citation>
    <scope>NUCLEOTIDE SEQUENCE [LARGE SCALE GENOMIC DNA]</scope>
    <source>
        <strain evidence="2 4">OJ8</strain>
    </source>
</reference>
<dbReference type="GO" id="GO:0016747">
    <property type="term" value="F:acyltransferase activity, transferring groups other than amino-acyl groups"/>
    <property type="evidence" value="ECO:0007669"/>
    <property type="project" value="InterPro"/>
</dbReference>
<evidence type="ECO:0000313" key="2">
    <source>
        <dbReference type="EMBL" id="APT87692.1"/>
    </source>
</evidence>
<keyword evidence="2" id="KW-0808">Transferase</keyword>
<dbReference type="Proteomes" id="UP000185479">
    <property type="component" value="Chromosome"/>
</dbReference>
<evidence type="ECO:0000313" key="4">
    <source>
        <dbReference type="Proteomes" id="UP000185479"/>
    </source>
</evidence>
<dbReference type="OrthoDB" id="9796171at2"/>
<evidence type="ECO:0000259" key="1">
    <source>
        <dbReference type="PROSITE" id="PS51186"/>
    </source>
</evidence>
<sequence length="161" mass="17817">MTHTITAANIAQMNPLDVHALYELRVEVFINEHQAPYKEIDSTDADSRTIHLLAWDDATRTLDGTARIFPSTFEGADVIQFGRFAIAKKARGTGLGAQIMEAALRLAEATAPGQSVFLNARTPLVDYYSGYGFDKCGEPFEESRIPHQPMILRRNRSGAGY</sequence>
<dbReference type="KEGG" id="cfc:CFLV_11385"/>
<organism evidence="2 4">
    <name type="scientific">Corynebacterium flavescens</name>
    <dbReference type="NCBI Taxonomy" id="28028"/>
    <lineage>
        <taxon>Bacteria</taxon>
        <taxon>Bacillati</taxon>
        <taxon>Actinomycetota</taxon>
        <taxon>Actinomycetes</taxon>
        <taxon>Mycobacteriales</taxon>
        <taxon>Corynebacteriaceae</taxon>
        <taxon>Corynebacterium</taxon>
    </lineage>
</organism>
<accession>A0A1L7CPB7</accession>
<proteinExistence type="predicted"/>
<name>A0A1L7CPB7_CORFL</name>
<dbReference type="EMBL" id="CP009246">
    <property type="protein sequence ID" value="APT87692.1"/>
    <property type="molecule type" value="Genomic_DNA"/>
</dbReference>